<organism evidence="2 3">
    <name type="scientific">Marasmius oreades</name>
    <name type="common">fairy-ring Marasmius</name>
    <dbReference type="NCBI Taxonomy" id="181124"/>
    <lineage>
        <taxon>Eukaryota</taxon>
        <taxon>Fungi</taxon>
        <taxon>Dikarya</taxon>
        <taxon>Basidiomycota</taxon>
        <taxon>Agaricomycotina</taxon>
        <taxon>Agaricomycetes</taxon>
        <taxon>Agaricomycetidae</taxon>
        <taxon>Agaricales</taxon>
        <taxon>Marasmiineae</taxon>
        <taxon>Marasmiaceae</taxon>
        <taxon>Marasmius</taxon>
    </lineage>
</organism>
<dbReference type="GeneID" id="66077157"/>
<dbReference type="PROSITE" id="PS50020">
    <property type="entry name" value="WW_DOMAIN_2"/>
    <property type="match status" value="1"/>
</dbReference>
<evidence type="ECO:0000259" key="1">
    <source>
        <dbReference type="PROSITE" id="PS50020"/>
    </source>
</evidence>
<dbReference type="InterPro" id="IPR031755">
    <property type="entry name" value="Inhibitor_I66"/>
</dbReference>
<dbReference type="CDD" id="cd23428">
    <property type="entry name" value="beta-trefoil_Ricin_SPI"/>
    <property type="match status" value="1"/>
</dbReference>
<gene>
    <name evidence="2" type="ORF">E1B28_008081</name>
</gene>
<dbReference type="Proteomes" id="UP001049176">
    <property type="component" value="Chromosome 4"/>
</dbReference>
<dbReference type="Gene3D" id="2.80.10.50">
    <property type="match status" value="1"/>
</dbReference>
<dbReference type="GO" id="GO:0004867">
    <property type="term" value="F:serine-type endopeptidase inhibitor activity"/>
    <property type="evidence" value="ECO:0007669"/>
    <property type="project" value="InterPro"/>
</dbReference>
<dbReference type="AlphaFoldDB" id="A0A9P7S4S9"/>
<dbReference type="EMBL" id="CM032184">
    <property type="protein sequence ID" value="KAG7094483.1"/>
    <property type="molecule type" value="Genomic_DNA"/>
</dbReference>
<protein>
    <recommendedName>
        <fullName evidence="1">WW domain-containing protein</fullName>
    </recommendedName>
</protein>
<dbReference type="OrthoDB" id="3439489at2759"/>
<proteinExistence type="predicted"/>
<evidence type="ECO:0000313" key="2">
    <source>
        <dbReference type="EMBL" id="KAG7094483.1"/>
    </source>
</evidence>
<evidence type="ECO:0000313" key="3">
    <source>
        <dbReference type="Proteomes" id="UP001049176"/>
    </source>
</evidence>
<dbReference type="RefSeq" id="XP_043010953.1">
    <property type="nucleotide sequence ID" value="XM_043152866.1"/>
</dbReference>
<dbReference type="InterPro" id="IPR001202">
    <property type="entry name" value="WW_dom"/>
</dbReference>
<dbReference type="KEGG" id="more:E1B28_008081"/>
<accession>A0A9P7S4S9</accession>
<reference evidence="2" key="1">
    <citation type="journal article" date="2021" name="Genome Biol. Evol.">
        <title>The assembled and annotated genome of the fairy-ring fungus Marasmius oreades.</title>
        <authorList>
            <person name="Hiltunen M."/>
            <person name="Ament-Velasquez S.L."/>
            <person name="Johannesson H."/>
        </authorList>
    </citation>
    <scope>NUCLEOTIDE SEQUENCE</scope>
    <source>
        <strain evidence="2">03SP1</strain>
    </source>
</reference>
<dbReference type="Pfam" id="PF16850">
    <property type="entry name" value="Inhibitor_I66"/>
    <property type="match status" value="1"/>
</dbReference>
<comment type="caution">
    <text evidence="2">The sequence shown here is derived from an EMBL/GenBank/DDBJ whole genome shotgun (WGS) entry which is preliminary data.</text>
</comment>
<sequence>MPLKPGNYLIFDEKSGSLIGRRRAEDLSLNPKAIVKHATPIPPDDATWRVQEVNGNTCNLAIGNSPYTSPIDDLVWAILKKGDPIPEGWNIEPVAGKPNRYIILTNDKRSAWDVPELNEDAQIKCLPLGVKASVFQFVYMGPEN</sequence>
<keyword evidence="3" id="KW-1185">Reference proteome</keyword>
<name>A0A9P7S4S9_9AGAR</name>
<feature type="domain" description="WW" evidence="1">
    <location>
        <begin position="83"/>
        <end position="117"/>
    </location>
</feature>